<gene>
    <name evidence="3" type="ORF">S01H4_25234</name>
</gene>
<proteinExistence type="predicted"/>
<dbReference type="InterPro" id="IPR036748">
    <property type="entry name" value="MTH938-like_sf"/>
</dbReference>
<dbReference type="PANTHER" id="PTHR15811:SF5">
    <property type="entry name" value="MTH938 DOMAIN-CONTAINING PROTEIN"/>
    <property type="match status" value="1"/>
</dbReference>
<dbReference type="AlphaFoldDB" id="X1B1V7"/>
<comment type="caution">
    <text evidence="3">The sequence shown here is derived from an EMBL/GenBank/DDBJ whole genome shotgun (WGS) entry which is preliminary data.</text>
</comment>
<dbReference type="InterPro" id="IPR034096">
    <property type="entry name" value="AAMDC"/>
</dbReference>
<evidence type="ECO:0000256" key="1">
    <source>
        <dbReference type="ARBA" id="ARBA00004496"/>
    </source>
</evidence>
<dbReference type="InterPro" id="IPR007523">
    <property type="entry name" value="NDUFAF3/AAMDC"/>
</dbReference>
<reference evidence="3" key="1">
    <citation type="journal article" date="2014" name="Front. Microbiol.">
        <title>High frequency of phylogenetically diverse reductive dehalogenase-homologous genes in deep subseafloor sedimentary metagenomes.</title>
        <authorList>
            <person name="Kawai M."/>
            <person name="Futagami T."/>
            <person name="Toyoda A."/>
            <person name="Takaki Y."/>
            <person name="Nishi S."/>
            <person name="Hori S."/>
            <person name="Arai W."/>
            <person name="Tsubouchi T."/>
            <person name="Morono Y."/>
            <person name="Uchiyama I."/>
            <person name="Ito T."/>
            <person name="Fujiyama A."/>
            <person name="Inagaki F."/>
            <person name="Takami H."/>
        </authorList>
    </citation>
    <scope>NUCLEOTIDE SEQUENCE</scope>
    <source>
        <strain evidence="3">Expedition CK06-06</strain>
    </source>
</reference>
<sequence>MIDSYSFGRIVIDGKTYTSDVIIYPDNVNDCWWRKSGHLLQNEDLTDVIQYNPEVLIVGTGDNGLMKVPNDTKQFLESKGIELISEETRKACDIYNKLKGRRKVVAAFHLTC</sequence>
<organism evidence="3">
    <name type="scientific">marine sediment metagenome</name>
    <dbReference type="NCBI Taxonomy" id="412755"/>
    <lineage>
        <taxon>unclassified sequences</taxon>
        <taxon>metagenomes</taxon>
        <taxon>ecological metagenomes</taxon>
    </lineage>
</organism>
<dbReference type="Gene3D" id="3.40.1230.10">
    <property type="entry name" value="MTH938-like"/>
    <property type="match status" value="1"/>
</dbReference>
<protein>
    <recommendedName>
        <fullName evidence="4">Mth938-like domain-containing protein</fullName>
    </recommendedName>
</protein>
<accession>X1B1V7</accession>
<evidence type="ECO:0000313" key="3">
    <source>
        <dbReference type="EMBL" id="GAG89744.1"/>
    </source>
</evidence>
<comment type="subcellular location">
    <subcellularLocation>
        <location evidence="1">Cytoplasm</location>
    </subcellularLocation>
</comment>
<name>X1B1V7_9ZZZZ</name>
<dbReference type="FunFam" id="3.40.1230.10:FF:000001">
    <property type="entry name" value="Adipogenesis-associated, Mth938 domain-containing"/>
    <property type="match status" value="1"/>
</dbReference>
<dbReference type="SUPFAM" id="SSF64076">
    <property type="entry name" value="MTH938-like"/>
    <property type="match status" value="1"/>
</dbReference>
<dbReference type="CDD" id="cd05126">
    <property type="entry name" value="Mth938"/>
    <property type="match status" value="1"/>
</dbReference>
<evidence type="ECO:0000256" key="2">
    <source>
        <dbReference type="ARBA" id="ARBA00022490"/>
    </source>
</evidence>
<keyword evidence="2" id="KW-0963">Cytoplasm</keyword>
<dbReference type="GO" id="GO:0005737">
    <property type="term" value="C:cytoplasm"/>
    <property type="evidence" value="ECO:0007669"/>
    <property type="project" value="UniProtKB-SubCell"/>
</dbReference>
<dbReference type="Pfam" id="PF04430">
    <property type="entry name" value="DUF498"/>
    <property type="match status" value="1"/>
</dbReference>
<evidence type="ECO:0008006" key="4">
    <source>
        <dbReference type="Google" id="ProtNLM"/>
    </source>
</evidence>
<dbReference type="EMBL" id="BART01011979">
    <property type="protein sequence ID" value="GAG89744.1"/>
    <property type="molecule type" value="Genomic_DNA"/>
</dbReference>
<dbReference type="PANTHER" id="PTHR15811">
    <property type="entry name" value="MTH938 DOMAIN-CONTAINING PROTEIN"/>
    <property type="match status" value="1"/>
</dbReference>